<organism evidence="2 3">
    <name type="scientific">Agrocybe chaxingu</name>
    <dbReference type="NCBI Taxonomy" id="84603"/>
    <lineage>
        <taxon>Eukaryota</taxon>
        <taxon>Fungi</taxon>
        <taxon>Dikarya</taxon>
        <taxon>Basidiomycota</taxon>
        <taxon>Agaricomycotina</taxon>
        <taxon>Agaricomycetes</taxon>
        <taxon>Agaricomycetidae</taxon>
        <taxon>Agaricales</taxon>
        <taxon>Agaricineae</taxon>
        <taxon>Strophariaceae</taxon>
        <taxon>Agrocybe</taxon>
    </lineage>
</organism>
<evidence type="ECO:0000313" key="2">
    <source>
        <dbReference type="EMBL" id="KAJ3484610.1"/>
    </source>
</evidence>
<feature type="region of interest" description="Disordered" evidence="1">
    <location>
        <begin position="108"/>
        <end position="143"/>
    </location>
</feature>
<gene>
    <name evidence="2" type="ORF">NLJ89_g11966</name>
</gene>
<dbReference type="OrthoDB" id="3066350at2759"/>
<sequence>MDSAHCLCLSRPCRLRLALSTALLPYLGLQQRPPSSQPILAPASSANVASLPALSTLPGAPTSPPPHTPIALLSLELPPSQANASGGEELRQSRRKLAALSAAQTAGAASAKHCHDEDDGGEASASARKQPRGKVTPTDPSSAVTAAVPYASSSNTVIAIAQDSSHPKWISDLLSLFQLEDFGAMWSRLLQEWLAIKAKGFPDKKKVSSTGRPEAVRLWIDRGCSVTYRPTIANLKAYERTFNTWWATLQPTWRIRNGEVAQDLVDGDWSCLRKGGVNGLQSVLAALFFWGIPVHRRAAPAQRAWNAAVEDCIRVFSQLSA</sequence>
<evidence type="ECO:0000256" key="1">
    <source>
        <dbReference type="SAM" id="MobiDB-lite"/>
    </source>
</evidence>
<evidence type="ECO:0000313" key="3">
    <source>
        <dbReference type="Proteomes" id="UP001148786"/>
    </source>
</evidence>
<dbReference type="Proteomes" id="UP001148786">
    <property type="component" value="Unassembled WGS sequence"/>
</dbReference>
<dbReference type="AlphaFoldDB" id="A0A9W8MPJ0"/>
<accession>A0A9W8MPJ0</accession>
<protein>
    <submittedName>
        <fullName evidence="2">Uncharacterized protein</fullName>
    </submittedName>
</protein>
<name>A0A9W8MPJ0_9AGAR</name>
<proteinExistence type="predicted"/>
<comment type="caution">
    <text evidence="2">The sequence shown here is derived from an EMBL/GenBank/DDBJ whole genome shotgun (WGS) entry which is preliminary data.</text>
</comment>
<dbReference type="EMBL" id="JANKHO010003300">
    <property type="protein sequence ID" value="KAJ3484610.1"/>
    <property type="molecule type" value="Genomic_DNA"/>
</dbReference>
<reference evidence="2" key="1">
    <citation type="submission" date="2022-07" db="EMBL/GenBank/DDBJ databases">
        <title>Genome Sequence of Agrocybe chaxingu.</title>
        <authorList>
            <person name="Buettner E."/>
        </authorList>
    </citation>
    <scope>NUCLEOTIDE SEQUENCE</scope>
    <source>
        <strain evidence="2">MP-N11</strain>
    </source>
</reference>
<keyword evidence="3" id="KW-1185">Reference proteome</keyword>